<reference evidence="2" key="1">
    <citation type="submission" date="2019-08" db="EMBL/GenBank/DDBJ databases">
        <authorList>
            <person name="Kucharzyk K."/>
            <person name="Murdoch R.W."/>
            <person name="Higgins S."/>
            <person name="Loffler F."/>
        </authorList>
    </citation>
    <scope>NUCLEOTIDE SEQUENCE</scope>
</reference>
<dbReference type="PROSITE" id="PS00892">
    <property type="entry name" value="HIT_1"/>
    <property type="match status" value="1"/>
</dbReference>
<feature type="domain" description="HIT" evidence="1">
    <location>
        <begin position="3"/>
        <end position="111"/>
    </location>
</feature>
<dbReference type="InterPro" id="IPR001310">
    <property type="entry name" value="Histidine_triad_HIT"/>
</dbReference>
<protein>
    <submittedName>
        <fullName evidence="2">Protein hit</fullName>
    </submittedName>
</protein>
<organism evidence="2">
    <name type="scientific">bioreactor metagenome</name>
    <dbReference type="NCBI Taxonomy" id="1076179"/>
    <lineage>
        <taxon>unclassified sequences</taxon>
        <taxon>metagenomes</taxon>
        <taxon>ecological metagenomes</taxon>
    </lineage>
</organism>
<dbReference type="Gene3D" id="3.30.428.10">
    <property type="entry name" value="HIT-like"/>
    <property type="match status" value="1"/>
</dbReference>
<proteinExistence type="predicted"/>
<dbReference type="AlphaFoldDB" id="A0A645GSA2"/>
<dbReference type="EMBL" id="VSSQ01080558">
    <property type="protein sequence ID" value="MPN29731.1"/>
    <property type="molecule type" value="Genomic_DNA"/>
</dbReference>
<evidence type="ECO:0000259" key="1">
    <source>
        <dbReference type="PROSITE" id="PS51084"/>
    </source>
</evidence>
<name>A0A645GSA2_9ZZZZ</name>
<dbReference type="PANTHER" id="PTHR46648:SF1">
    <property type="entry name" value="ADENOSINE 5'-MONOPHOSPHORAMIDASE HNT1"/>
    <property type="match status" value="1"/>
</dbReference>
<dbReference type="SUPFAM" id="SSF54197">
    <property type="entry name" value="HIT-like"/>
    <property type="match status" value="1"/>
</dbReference>
<dbReference type="InterPro" id="IPR019808">
    <property type="entry name" value="Histidine_triad_CS"/>
</dbReference>
<dbReference type="GO" id="GO:0003824">
    <property type="term" value="F:catalytic activity"/>
    <property type="evidence" value="ECO:0007669"/>
    <property type="project" value="InterPro"/>
</dbReference>
<dbReference type="InterPro" id="IPR011146">
    <property type="entry name" value="HIT-like"/>
</dbReference>
<dbReference type="GO" id="GO:0009117">
    <property type="term" value="P:nucleotide metabolic process"/>
    <property type="evidence" value="ECO:0007669"/>
    <property type="project" value="TreeGrafter"/>
</dbReference>
<dbReference type="InterPro" id="IPR036265">
    <property type="entry name" value="HIT-like_sf"/>
</dbReference>
<comment type="caution">
    <text evidence="2">The sequence shown here is derived from an EMBL/GenBank/DDBJ whole genome shotgun (WGS) entry which is preliminary data.</text>
</comment>
<dbReference type="Pfam" id="PF01230">
    <property type="entry name" value="HIT"/>
    <property type="match status" value="1"/>
</dbReference>
<dbReference type="InterPro" id="IPR039384">
    <property type="entry name" value="HINT"/>
</dbReference>
<accession>A0A645GSA2</accession>
<sequence>MCIFCQIIEGTIPSYKVYEDDHVIAILDIAQVTYGHTLVIPKKHCNDILDADEETMAHIAKVLPMLSNKIVTSCKAKGSHIISNQGEISGQTVDHLHFHIVPRYKEDDAIIVKFNETNKPELSEVLKTING</sequence>
<dbReference type="CDD" id="cd01277">
    <property type="entry name" value="HINT_subgroup"/>
    <property type="match status" value="1"/>
</dbReference>
<evidence type="ECO:0000313" key="2">
    <source>
        <dbReference type="EMBL" id="MPN29731.1"/>
    </source>
</evidence>
<dbReference type="PROSITE" id="PS51084">
    <property type="entry name" value="HIT_2"/>
    <property type="match status" value="1"/>
</dbReference>
<dbReference type="PRINTS" id="PR00332">
    <property type="entry name" value="HISTRIAD"/>
</dbReference>
<gene>
    <name evidence="2" type="primary">hit_6</name>
    <name evidence="2" type="ORF">SDC9_177184</name>
</gene>
<dbReference type="PANTHER" id="PTHR46648">
    <property type="entry name" value="HIT FAMILY PROTEIN 1"/>
    <property type="match status" value="1"/>
</dbReference>